<dbReference type="Proteomes" id="UP000478417">
    <property type="component" value="Unassembled WGS sequence"/>
</dbReference>
<evidence type="ECO:0000313" key="5">
    <source>
        <dbReference type="Proteomes" id="UP000478417"/>
    </source>
</evidence>
<feature type="chain" id="PRO_5025429695" evidence="1">
    <location>
        <begin position="31"/>
        <end position="714"/>
    </location>
</feature>
<reference evidence="4 5" key="1">
    <citation type="submission" date="2020-02" db="EMBL/GenBank/DDBJ databases">
        <title>Albibacoteraceae fam. nov., the first described family within the subdivision 4 Verrucomicrobia.</title>
        <authorList>
            <person name="Xi F."/>
        </authorList>
    </citation>
    <scope>NUCLEOTIDE SEQUENCE [LARGE SCALE GENOMIC DNA]</scope>
    <source>
        <strain evidence="4 5">CK1056</strain>
    </source>
</reference>
<dbReference type="InterPro" id="IPR011050">
    <property type="entry name" value="Pectin_lyase_fold/virulence"/>
</dbReference>
<keyword evidence="5" id="KW-1185">Reference proteome</keyword>
<feature type="domain" description="Periplasmic copper-binding protein NosD beta helix" evidence="2">
    <location>
        <begin position="475"/>
        <end position="592"/>
    </location>
</feature>
<accession>A0A6B2M0U3</accession>
<evidence type="ECO:0000259" key="3">
    <source>
        <dbReference type="Pfam" id="PF13229"/>
    </source>
</evidence>
<dbReference type="PANTHER" id="PTHR36453:SF1">
    <property type="entry name" value="RIGHT HANDED BETA HELIX DOMAIN-CONTAINING PROTEIN"/>
    <property type="match status" value="1"/>
</dbReference>
<dbReference type="InterPro" id="IPR007742">
    <property type="entry name" value="NosD_dom"/>
</dbReference>
<dbReference type="RefSeq" id="WP_163962912.1">
    <property type="nucleotide sequence ID" value="NZ_JAAGNX010000001.1"/>
</dbReference>
<evidence type="ECO:0000313" key="4">
    <source>
        <dbReference type="EMBL" id="NDV61724.1"/>
    </source>
</evidence>
<dbReference type="InterPro" id="IPR006626">
    <property type="entry name" value="PbH1"/>
</dbReference>
<dbReference type="PANTHER" id="PTHR36453">
    <property type="entry name" value="SECRETED PROTEIN-RELATED"/>
    <property type="match status" value="1"/>
</dbReference>
<sequence length="714" mass="79986">MYYLISHDSFMKNSLIIAFLCLTGGSMTLAQPNATIYDISGNTYFVSACASSDGDGSRENPFATLEQARDQARKDLLKTFTPPEGAVIQLEPGVYYLEESFILDHQDAYPAYSQLTIQGSDDGESILNMGRKVPMDEIKPVLDESILKRLRPEARDHVKVIDLLVLGIDLEPLPVLYKDLDGGQPEIFWNDERLPLSRYPNEGTLTMGELISPGVWWDSENLGGIFKFKDDRHLDWTEAVDAGLWLNGYWRIPWQSWSVRVESINPEERTVTHAAPIAEGNKENSAFAGIGSKYSRPEGSLEEPYFAFNLVEEIDLPGEWSIDYSTSRLHIWLPEGEGELRIGHDTAPLIELKGCSQVTIRNLTFTGARENGIEMIGGLDNVVENCTFKNLGGWGVVVSGGFRNGVRESHFTQLGKGGIELSGGDPVSLVKCYNFAVGNRIHDIGLLQKTWTGAIKLGLSRMHGGSIGTRQAVGVSLTDNEIYNLPHIGILAGGNLNEIRRNIIYDIAKETHDVGYIYTRHDMTSRGNAITDNLFYGSPHAHGYHVDDGDSGDTIERNVIIGSNVGAQIGGGHYNVVRNNFFIDCERGARLDDRGIRRDYRLTNPMKMAELMITERDPEAWYGSFPELIDLYEDKPEWPKGNEITGNFLVRCQENAIYEIKENGLLEVIEGRNKVEKNQIISADEFQAQPAEMIEFFRAYLLEHKRMPDYLPLF</sequence>
<name>A0A6B2M0U3_9BACT</name>
<protein>
    <submittedName>
        <fullName evidence="4">Right-handed parallel beta-helix repeat-containing protein</fullName>
    </submittedName>
</protein>
<dbReference type="Pfam" id="PF13229">
    <property type="entry name" value="Beta_helix"/>
    <property type="match status" value="1"/>
</dbReference>
<dbReference type="Gene3D" id="2.160.20.10">
    <property type="entry name" value="Single-stranded right-handed beta-helix, Pectin lyase-like"/>
    <property type="match status" value="2"/>
</dbReference>
<keyword evidence="1" id="KW-0732">Signal</keyword>
<dbReference type="AlphaFoldDB" id="A0A6B2M0U3"/>
<proteinExistence type="predicted"/>
<dbReference type="InterPro" id="IPR039448">
    <property type="entry name" value="Beta_helix"/>
</dbReference>
<dbReference type="Pfam" id="PF05048">
    <property type="entry name" value="NosD"/>
    <property type="match status" value="1"/>
</dbReference>
<gene>
    <name evidence="4" type="ORF">G0Q06_04610</name>
</gene>
<dbReference type="SMART" id="SM00710">
    <property type="entry name" value="PbH1"/>
    <property type="match status" value="6"/>
</dbReference>
<dbReference type="EMBL" id="JAAGNX010000001">
    <property type="protein sequence ID" value="NDV61724.1"/>
    <property type="molecule type" value="Genomic_DNA"/>
</dbReference>
<comment type="caution">
    <text evidence="4">The sequence shown here is derived from an EMBL/GenBank/DDBJ whole genome shotgun (WGS) entry which is preliminary data.</text>
</comment>
<feature type="signal peptide" evidence="1">
    <location>
        <begin position="1"/>
        <end position="30"/>
    </location>
</feature>
<feature type="domain" description="Right handed beta helix" evidence="3">
    <location>
        <begin position="350"/>
        <end position="432"/>
    </location>
</feature>
<dbReference type="SUPFAM" id="SSF51126">
    <property type="entry name" value="Pectin lyase-like"/>
    <property type="match status" value="1"/>
</dbReference>
<dbReference type="InterPro" id="IPR012334">
    <property type="entry name" value="Pectin_lyas_fold"/>
</dbReference>
<organism evidence="4 5">
    <name type="scientific">Oceanipulchritudo coccoides</name>
    <dbReference type="NCBI Taxonomy" id="2706888"/>
    <lineage>
        <taxon>Bacteria</taxon>
        <taxon>Pseudomonadati</taxon>
        <taxon>Verrucomicrobiota</taxon>
        <taxon>Opitutia</taxon>
        <taxon>Puniceicoccales</taxon>
        <taxon>Oceanipulchritudinaceae</taxon>
        <taxon>Oceanipulchritudo</taxon>
    </lineage>
</organism>
<evidence type="ECO:0000259" key="2">
    <source>
        <dbReference type="Pfam" id="PF05048"/>
    </source>
</evidence>
<evidence type="ECO:0000256" key="1">
    <source>
        <dbReference type="SAM" id="SignalP"/>
    </source>
</evidence>